<organism evidence="2">
    <name type="scientific">Myoviridae sp. ctA4D8</name>
    <dbReference type="NCBI Taxonomy" id="2823535"/>
    <lineage>
        <taxon>Viruses</taxon>
        <taxon>Duplodnaviria</taxon>
        <taxon>Heunggongvirae</taxon>
        <taxon>Uroviricota</taxon>
        <taxon>Caudoviricetes</taxon>
    </lineage>
</organism>
<evidence type="ECO:0000256" key="1">
    <source>
        <dbReference type="SAM" id="Phobius"/>
    </source>
</evidence>
<keyword evidence="1" id="KW-0812">Transmembrane</keyword>
<feature type="transmembrane region" description="Helical" evidence="1">
    <location>
        <begin position="12"/>
        <end position="34"/>
    </location>
</feature>
<protein>
    <submittedName>
        <fullName evidence="2">Uncharacterized protein</fullName>
    </submittedName>
</protein>
<name>A0A8S5L6I3_9CAUD</name>
<dbReference type="EMBL" id="BK014643">
    <property type="protein sequence ID" value="DAD65400.1"/>
    <property type="molecule type" value="Genomic_DNA"/>
</dbReference>
<proteinExistence type="predicted"/>
<keyword evidence="1" id="KW-1133">Transmembrane helix</keyword>
<sequence>MTILSILRLSLCHFYMSLMPILLDWHGICILFYITN</sequence>
<evidence type="ECO:0000313" key="2">
    <source>
        <dbReference type="EMBL" id="DAD65400.1"/>
    </source>
</evidence>
<accession>A0A8S5L6I3</accession>
<reference evidence="2" key="1">
    <citation type="journal article" date="2021" name="Proc. Natl. Acad. Sci. U.S.A.">
        <title>A Catalog of Tens of Thousands of Viruses from Human Metagenomes Reveals Hidden Associations with Chronic Diseases.</title>
        <authorList>
            <person name="Tisza M.J."/>
            <person name="Buck C.B."/>
        </authorList>
    </citation>
    <scope>NUCLEOTIDE SEQUENCE</scope>
    <source>
        <strain evidence="2">CtA4D8</strain>
    </source>
</reference>
<keyword evidence="1" id="KW-0472">Membrane</keyword>